<dbReference type="InterPro" id="IPR031165">
    <property type="entry name" value="GNAT_YJDJ"/>
</dbReference>
<dbReference type="InterPro" id="IPR045057">
    <property type="entry name" value="Gcn5-rel_NAT"/>
</dbReference>
<sequence length="92" mass="10316">MNDIAIRHDTQRQRFDTEVEGHVAHLEYRLKGDVLVITHTEVPESIGGRGIAGKLVRTAVEYARDAGLKVAPVCSYSAEWMERHPEYAGLRA</sequence>
<protein>
    <submittedName>
        <fullName evidence="2">N-acetyltransferase</fullName>
    </submittedName>
</protein>
<evidence type="ECO:0000259" key="1">
    <source>
        <dbReference type="PROSITE" id="PS51729"/>
    </source>
</evidence>
<dbReference type="EMBL" id="CP041742">
    <property type="protein sequence ID" value="QDQ73038.1"/>
    <property type="molecule type" value="Genomic_DNA"/>
</dbReference>
<dbReference type="PANTHER" id="PTHR31435">
    <property type="entry name" value="PROTEIN NATD1"/>
    <property type="match status" value="1"/>
</dbReference>
<dbReference type="RefSeq" id="WP_143878551.1">
    <property type="nucleotide sequence ID" value="NZ_BAABLZ010000002.1"/>
</dbReference>
<keyword evidence="2" id="KW-0808">Transferase</keyword>
<feature type="domain" description="N-acetyltransferase" evidence="1">
    <location>
        <begin position="7"/>
        <end position="92"/>
    </location>
</feature>
<dbReference type="Gene3D" id="3.40.630.30">
    <property type="match status" value="1"/>
</dbReference>
<proteinExistence type="predicted"/>
<accession>A0A516V3D5</accession>
<reference evidence="2 3" key="1">
    <citation type="submission" date="2019-07" db="EMBL/GenBank/DDBJ databases">
        <title>Lysobacter weifangensis sp. nov., isolated from bensulfuron-methyl contaminated farmland soil.</title>
        <authorList>
            <person name="Zhao H."/>
        </authorList>
    </citation>
    <scope>NUCLEOTIDE SEQUENCE [LARGE SCALE GENOMIC DNA]</scope>
    <source>
        <strain evidence="2 3">CC-Bw-6</strain>
    </source>
</reference>
<evidence type="ECO:0000313" key="2">
    <source>
        <dbReference type="EMBL" id="QDQ73038.1"/>
    </source>
</evidence>
<dbReference type="OrthoDB" id="9813275at2"/>
<keyword evidence="3" id="KW-1185">Reference proteome</keyword>
<dbReference type="PROSITE" id="PS51729">
    <property type="entry name" value="GNAT_YJDJ"/>
    <property type="match status" value="1"/>
</dbReference>
<dbReference type="Proteomes" id="UP000315891">
    <property type="component" value="Chromosome"/>
</dbReference>
<name>A0A516V3D5_9GAMM</name>
<dbReference type="Pfam" id="PF14542">
    <property type="entry name" value="Acetyltransf_CG"/>
    <property type="match status" value="1"/>
</dbReference>
<organism evidence="2 3">
    <name type="scientific">Pseudoluteimonas lycopersici</name>
    <dbReference type="NCBI Taxonomy" id="1324796"/>
    <lineage>
        <taxon>Bacteria</taxon>
        <taxon>Pseudomonadati</taxon>
        <taxon>Pseudomonadota</taxon>
        <taxon>Gammaproteobacteria</taxon>
        <taxon>Lysobacterales</taxon>
        <taxon>Lysobacteraceae</taxon>
        <taxon>Pseudoluteimonas</taxon>
    </lineage>
</organism>
<evidence type="ECO:0000313" key="3">
    <source>
        <dbReference type="Proteomes" id="UP000315891"/>
    </source>
</evidence>
<dbReference type="SUPFAM" id="SSF55729">
    <property type="entry name" value="Acyl-CoA N-acyltransferases (Nat)"/>
    <property type="match status" value="1"/>
</dbReference>
<gene>
    <name evidence="2" type="ORF">FNZ56_03715</name>
</gene>
<dbReference type="PANTHER" id="PTHR31435:SF9">
    <property type="entry name" value="PROTEIN NATD1"/>
    <property type="match status" value="1"/>
</dbReference>
<dbReference type="GO" id="GO:0016740">
    <property type="term" value="F:transferase activity"/>
    <property type="evidence" value="ECO:0007669"/>
    <property type="project" value="UniProtKB-KW"/>
</dbReference>
<dbReference type="AlphaFoldDB" id="A0A516V3D5"/>
<dbReference type="InterPro" id="IPR016181">
    <property type="entry name" value="Acyl_CoA_acyltransferase"/>
</dbReference>